<feature type="compositionally biased region" description="Basic and acidic residues" evidence="1">
    <location>
        <begin position="220"/>
        <end position="230"/>
    </location>
</feature>
<feature type="region of interest" description="Disordered" evidence="1">
    <location>
        <begin position="740"/>
        <end position="817"/>
    </location>
</feature>
<feature type="compositionally biased region" description="Polar residues" evidence="1">
    <location>
        <begin position="618"/>
        <end position="634"/>
    </location>
</feature>
<feature type="region of interest" description="Disordered" evidence="1">
    <location>
        <begin position="416"/>
        <end position="506"/>
    </location>
</feature>
<protein>
    <submittedName>
        <fullName evidence="3">Uncharacterized protein</fullName>
    </submittedName>
</protein>
<dbReference type="OrthoDB" id="10677140at2759"/>
<proteinExistence type="predicted"/>
<dbReference type="KEGG" id="fcy:FRACYDRAFT_241307"/>
<organism evidence="3 4">
    <name type="scientific">Fragilariopsis cylindrus CCMP1102</name>
    <dbReference type="NCBI Taxonomy" id="635003"/>
    <lineage>
        <taxon>Eukaryota</taxon>
        <taxon>Sar</taxon>
        <taxon>Stramenopiles</taxon>
        <taxon>Ochrophyta</taxon>
        <taxon>Bacillariophyta</taxon>
        <taxon>Bacillariophyceae</taxon>
        <taxon>Bacillariophycidae</taxon>
        <taxon>Bacillariales</taxon>
        <taxon>Bacillariaceae</taxon>
        <taxon>Fragilariopsis</taxon>
    </lineage>
</organism>
<keyword evidence="2" id="KW-0472">Membrane</keyword>
<evidence type="ECO:0000313" key="3">
    <source>
        <dbReference type="EMBL" id="OEU14750.1"/>
    </source>
</evidence>
<keyword evidence="2" id="KW-1133">Transmembrane helix</keyword>
<name>A0A1E7F991_9STRA</name>
<feature type="compositionally biased region" description="Basic and acidic residues" evidence="1">
    <location>
        <begin position="584"/>
        <end position="594"/>
    </location>
</feature>
<feature type="region of interest" description="Disordered" evidence="1">
    <location>
        <begin position="215"/>
        <end position="265"/>
    </location>
</feature>
<dbReference type="EMBL" id="KV784360">
    <property type="protein sequence ID" value="OEU14750.1"/>
    <property type="molecule type" value="Genomic_DNA"/>
</dbReference>
<feature type="compositionally biased region" description="Low complexity" evidence="1">
    <location>
        <begin position="432"/>
        <end position="446"/>
    </location>
</feature>
<dbReference type="InParanoid" id="A0A1E7F991"/>
<keyword evidence="2" id="KW-0812">Transmembrane</keyword>
<dbReference type="AlphaFoldDB" id="A0A1E7F991"/>
<evidence type="ECO:0000313" key="4">
    <source>
        <dbReference type="Proteomes" id="UP000095751"/>
    </source>
</evidence>
<gene>
    <name evidence="3" type="ORF">FRACYDRAFT_241307</name>
</gene>
<keyword evidence="4" id="KW-1185">Reference proteome</keyword>
<sequence>MIATPDVPILLIHSSCRGGDHDELYTSSSYSDTRTTTGDGGDKVYGRDDLTEHPIVCDLLLLPEYHSSEVLHFPQNHINPCGVSNVMTLENLPVWWKTGPVLLSLTSCGILYNNNDNNDNSNSSEDINDESMSASSILLPVEPNPSTFVLDFGYQQLNGVKVVDNGLVVEEMDETDDTVTIIGKKLTEIVVEFDFTEASRQKDEILLLIEDTNDVPLDEDNSKETTETKYDSSNNYTEQQQQHEKNSQKGANDESFYHDSPKVKESSKKRMFDTIANKDAFEAHTLLLAQLNARMESDARTMDRLLRTCGFVGVFLMAMLLWAIYQYFRSGIKSDAFSKEVRESSKKSREVLQEAIDGLHQYHNQQHQQKPLALDVLFKDTMTDNKQERTTTTTTTAAVTTAATEATTMVKLLGGSAGAIGDSNGRPMTGDISSTSSEVIPSSPASNRTNTNGIHHQCVSSIDYDDNKGESNNNSNEDDSVSSDHPSKTPRIEEEQESYTTMRSNTSMLNRNGAIWDKLAEEKQRRAKLRAKLTIRDFSTSTTAGTVLTKGTQEANSKNDSATMSSKISSSAIVQSLELPTTSQRKDEENHSENGTETETEIENKIKNDTDDAEVTKSPKSTSAPVQLPDFNSSTKEQGEKKLCFLGSFSRRNHNPVCDSPTRLGHSSKKVVPNNLSPCSQLAKEWNERKTIRRSNLAKKKKLYLLKPGTIPPSSASAAADTTAAGVSRSYVEDGKVSFESPFLSRGPPPTNYKSQNSHHLDHQYNISGPPKLRTIAPRKGGSIFDSSTIIGRNDTSLSKSDDDSVQNSNSTTDSDKEFRFIRATNVQKTPPPPIPSLIQETPLLCYTPASEDDSFVDDYW</sequence>
<feature type="compositionally biased region" description="Basic and acidic residues" evidence="1">
    <location>
        <begin position="602"/>
        <end position="617"/>
    </location>
</feature>
<feature type="compositionally biased region" description="Polar residues" evidence="1">
    <location>
        <begin position="549"/>
        <end position="560"/>
    </location>
</feature>
<evidence type="ECO:0000256" key="2">
    <source>
        <dbReference type="SAM" id="Phobius"/>
    </source>
</evidence>
<feature type="compositionally biased region" description="Low complexity" evidence="1">
    <location>
        <begin position="561"/>
        <end position="576"/>
    </location>
</feature>
<reference evidence="3 4" key="1">
    <citation type="submission" date="2016-09" db="EMBL/GenBank/DDBJ databases">
        <title>Extensive genetic diversity and differential bi-allelic expression allows diatom success in the polar Southern Ocean.</title>
        <authorList>
            <consortium name="DOE Joint Genome Institute"/>
            <person name="Mock T."/>
            <person name="Otillar R.P."/>
            <person name="Strauss J."/>
            <person name="Dupont C."/>
            <person name="Frickenhaus S."/>
            <person name="Maumus F."/>
            <person name="Mcmullan M."/>
            <person name="Sanges R."/>
            <person name="Schmutz J."/>
            <person name="Toseland A."/>
            <person name="Valas R."/>
            <person name="Veluchamy A."/>
            <person name="Ward B.J."/>
            <person name="Allen A."/>
            <person name="Barry K."/>
            <person name="Falciatore A."/>
            <person name="Ferrante M."/>
            <person name="Fortunato A.E."/>
            <person name="Gloeckner G."/>
            <person name="Gruber A."/>
            <person name="Hipkin R."/>
            <person name="Janech M."/>
            <person name="Kroth P."/>
            <person name="Leese F."/>
            <person name="Lindquist E."/>
            <person name="Lyon B.R."/>
            <person name="Martin J."/>
            <person name="Mayer C."/>
            <person name="Parker M."/>
            <person name="Quesneville H."/>
            <person name="Raymond J."/>
            <person name="Uhlig C."/>
            <person name="Valentin K.U."/>
            <person name="Worden A.Z."/>
            <person name="Armbrust E.V."/>
            <person name="Bowler C."/>
            <person name="Green B."/>
            <person name="Moulton V."/>
            <person name="Van Oosterhout C."/>
            <person name="Grigoriev I."/>
        </authorList>
    </citation>
    <scope>NUCLEOTIDE SEQUENCE [LARGE SCALE GENOMIC DNA]</scope>
    <source>
        <strain evidence="3 4">CCMP1102</strain>
    </source>
</reference>
<feature type="transmembrane region" description="Helical" evidence="2">
    <location>
        <begin position="305"/>
        <end position="325"/>
    </location>
</feature>
<feature type="compositionally biased region" description="Polar residues" evidence="1">
    <location>
        <begin position="785"/>
        <end position="799"/>
    </location>
</feature>
<feature type="compositionally biased region" description="Basic and acidic residues" evidence="1">
    <location>
        <begin position="241"/>
        <end position="265"/>
    </location>
</feature>
<feature type="compositionally biased region" description="Polar residues" evidence="1">
    <location>
        <begin position="231"/>
        <end position="240"/>
    </location>
</feature>
<dbReference type="Proteomes" id="UP000095751">
    <property type="component" value="Unassembled WGS sequence"/>
</dbReference>
<accession>A0A1E7F991</accession>
<feature type="compositionally biased region" description="Polar residues" evidence="1">
    <location>
        <begin position="447"/>
        <end position="460"/>
    </location>
</feature>
<evidence type="ECO:0000256" key="1">
    <source>
        <dbReference type="SAM" id="MobiDB-lite"/>
    </source>
</evidence>
<feature type="region of interest" description="Disordered" evidence="1">
    <location>
        <begin position="549"/>
        <end position="634"/>
    </location>
</feature>